<dbReference type="Gene3D" id="3.40.50.1000">
    <property type="entry name" value="HAD superfamily/HAD-like"/>
    <property type="match status" value="1"/>
</dbReference>
<dbReference type="AlphaFoldDB" id="A0A0F9AU81"/>
<proteinExistence type="predicted"/>
<sequence length="192" mass="21994">MNKIYMFDVDGVLADFDLAFTMLAHNMFGTPISSTVEQKEWSFRTILSSMEQSAVWDVLKKTSQWWISLDPLVSTNTFMRINHLCTHNEVYFITNRMHDITAPGIQTQAWLIMNGITFQPRVVVTKDKGEACKILNIDYSLEDNWGNACAIHWMSDTKSYLIERRYNSAARGIIPGGITRVRSVDDFLGLTE</sequence>
<dbReference type="EMBL" id="LAZR01040977">
    <property type="protein sequence ID" value="KKL13149.1"/>
    <property type="molecule type" value="Genomic_DNA"/>
</dbReference>
<reference evidence="1" key="1">
    <citation type="journal article" date="2015" name="Nature">
        <title>Complex archaea that bridge the gap between prokaryotes and eukaryotes.</title>
        <authorList>
            <person name="Spang A."/>
            <person name="Saw J.H."/>
            <person name="Jorgensen S.L."/>
            <person name="Zaremba-Niedzwiedzka K."/>
            <person name="Martijn J."/>
            <person name="Lind A.E."/>
            <person name="van Eijk R."/>
            <person name="Schleper C."/>
            <person name="Guy L."/>
            <person name="Ettema T.J."/>
        </authorList>
    </citation>
    <scope>NUCLEOTIDE SEQUENCE</scope>
</reference>
<organism evidence="1">
    <name type="scientific">marine sediment metagenome</name>
    <dbReference type="NCBI Taxonomy" id="412755"/>
    <lineage>
        <taxon>unclassified sequences</taxon>
        <taxon>metagenomes</taxon>
        <taxon>ecological metagenomes</taxon>
    </lineage>
</organism>
<name>A0A0F9AU81_9ZZZZ</name>
<evidence type="ECO:0000313" key="1">
    <source>
        <dbReference type="EMBL" id="KKL13149.1"/>
    </source>
</evidence>
<protein>
    <submittedName>
        <fullName evidence="1">Uncharacterized protein</fullName>
    </submittedName>
</protein>
<gene>
    <name evidence="1" type="ORF">LCGC14_2528650</name>
</gene>
<accession>A0A0F9AU81</accession>
<comment type="caution">
    <text evidence="1">The sequence shown here is derived from an EMBL/GenBank/DDBJ whole genome shotgun (WGS) entry which is preliminary data.</text>
</comment>
<dbReference type="InterPro" id="IPR023214">
    <property type="entry name" value="HAD_sf"/>
</dbReference>